<dbReference type="AlphaFoldDB" id="A0A367K7W6"/>
<dbReference type="OrthoDB" id="10501622at2759"/>
<sequence>MLRRFTGVIRRKPSAKKEVEDGSFEAAAVLKHVLQHWRDSDVVRRMGREVCLEKLKSLMTEAGVEVEDVEEPEEVKKKADKKKRKMTRRSYRFCFRGEEEGGR</sequence>
<name>A0A367K7W6_RHIAZ</name>
<organism evidence="1 2">
    <name type="scientific">Rhizopus azygosporus</name>
    <name type="common">Rhizopus microsporus var. azygosporus</name>
    <dbReference type="NCBI Taxonomy" id="86630"/>
    <lineage>
        <taxon>Eukaryota</taxon>
        <taxon>Fungi</taxon>
        <taxon>Fungi incertae sedis</taxon>
        <taxon>Mucoromycota</taxon>
        <taxon>Mucoromycotina</taxon>
        <taxon>Mucoromycetes</taxon>
        <taxon>Mucorales</taxon>
        <taxon>Mucorineae</taxon>
        <taxon>Rhizopodaceae</taxon>
        <taxon>Rhizopus</taxon>
    </lineage>
</organism>
<evidence type="ECO:0000313" key="1">
    <source>
        <dbReference type="EMBL" id="RCH98342.1"/>
    </source>
</evidence>
<accession>A0A367K7W6</accession>
<keyword evidence="2" id="KW-1185">Reference proteome</keyword>
<evidence type="ECO:0000313" key="2">
    <source>
        <dbReference type="Proteomes" id="UP000252139"/>
    </source>
</evidence>
<proteinExistence type="predicted"/>
<reference evidence="1 2" key="1">
    <citation type="journal article" date="2018" name="G3 (Bethesda)">
        <title>Phylogenetic and Phylogenomic Definition of Rhizopus Species.</title>
        <authorList>
            <person name="Gryganskyi A.P."/>
            <person name="Golan J."/>
            <person name="Dolatabadi S."/>
            <person name="Mondo S."/>
            <person name="Robb S."/>
            <person name="Idnurm A."/>
            <person name="Muszewska A."/>
            <person name="Steczkiewicz K."/>
            <person name="Masonjones S."/>
            <person name="Liao H.L."/>
            <person name="Gajdeczka M.T."/>
            <person name="Anike F."/>
            <person name="Vuek A."/>
            <person name="Anishchenko I.M."/>
            <person name="Voigt K."/>
            <person name="de Hoog G.S."/>
            <person name="Smith M.E."/>
            <person name="Heitman J."/>
            <person name="Vilgalys R."/>
            <person name="Stajich J.E."/>
        </authorList>
    </citation>
    <scope>NUCLEOTIDE SEQUENCE [LARGE SCALE GENOMIC DNA]</scope>
    <source>
        <strain evidence="1 2">CBS 357.93</strain>
    </source>
</reference>
<protein>
    <submittedName>
        <fullName evidence="1">Uncharacterized protein</fullName>
    </submittedName>
</protein>
<dbReference type="EMBL" id="PJQL01000204">
    <property type="protein sequence ID" value="RCH98342.1"/>
    <property type="molecule type" value="Genomic_DNA"/>
</dbReference>
<gene>
    <name evidence="1" type="ORF">CU097_005749</name>
</gene>
<dbReference type="Proteomes" id="UP000252139">
    <property type="component" value="Unassembled WGS sequence"/>
</dbReference>
<comment type="caution">
    <text evidence="1">The sequence shown here is derived from an EMBL/GenBank/DDBJ whole genome shotgun (WGS) entry which is preliminary data.</text>
</comment>